<gene>
    <name evidence="1" type="ORF">c0_g2_i1</name>
    <name evidence="2" type="ORF">c0_g2_i2</name>
</gene>
<dbReference type="EMBL" id="GDHF01014950">
    <property type="protein sequence ID" value="JAI37364.1"/>
    <property type="molecule type" value="Transcribed_RNA"/>
</dbReference>
<name>A0A0K8VZK3_BACLA</name>
<reference evidence="2" key="1">
    <citation type="submission" date="2015-06" db="EMBL/GenBank/DDBJ databases">
        <authorList>
            <person name="Hoefler B.C."/>
            <person name="Straight P.D."/>
        </authorList>
    </citation>
    <scope>NUCLEOTIDE SEQUENCE</scope>
</reference>
<dbReference type="OrthoDB" id="7934209at2759"/>
<proteinExistence type="predicted"/>
<dbReference type="EMBL" id="GDHF01008012">
    <property type="protein sequence ID" value="JAI44302.1"/>
    <property type="molecule type" value="Transcribed_RNA"/>
</dbReference>
<accession>A0A0K8VZK3</accession>
<protein>
    <submittedName>
        <fullName evidence="2">Uncharacterized protein</fullName>
    </submittedName>
</protein>
<evidence type="ECO:0000313" key="2">
    <source>
        <dbReference type="EMBL" id="JAI44302.1"/>
    </source>
</evidence>
<organism evidence="2">
    <name type="scientific">Bactrocera latifrons</name>
    <name type="common">Malaysian fruit fly</name>
    <name type="synonym">Chaetodacus latifrons</name>
    <dbReference type="NCBI Taxonomy" id="174628"/>
    <lineage>
        <taxon>Eukaryota</taxon>
        <taxon>Metazoa</taxon>
        <taxon>Ecdysozoa</taxon>
        <taxon>Arthropoda</taxon>
        <taxon>Hexapoda</taxon>
        <taxon>Insecta</taxon>
        <taxon>Pterygota</taxon>
        <taxon>Neoptera</taxon>
        <taxon>Endopterygota</taxon>
        <taxon>Diptera</taxon>
        <taxon>Brachycera</taxon>
        <taxon>Muscomorpha</taxon>
        <taxon>Tephritoidea</taxon>
        <taxon>Tephritidae</taxon>
        <taxon>Bactrocera</taxon>
        <taxon>Bactrocera</taxon>
    </lineage>
</organism>
<evidence type="ECO:0000313" key="1">
    <source>
        <dbReference type="EMBL" id="JAI37364.1"/>
    </source>
</evidence>
<dbReference type="AlphaFoldDB" id="A0A0K8VZK3"/>
<sequence>MQAPILTDTEAETTVELDESIINQASQPTNATKSIFNITLNDDLENQEDGKVKSYEENLRQEIKEWSTLWRDSIQQLKTFKLKTHPIIDMSILSSQNRAYLENAPDLQRFIRESIEFRQKAYIFMEKDYAQFQDVLRNVLEVCEHNAFIKKESKIEENLANKQK</sequence>